<proteinExistence type="predicted"/>
<dbReference type="PANTHER" id="PTHR11669">
    <property type="entry name" value="REPLICATION FACTOR C / DNA POLYMERASE III GAMMA-TAU SUBUNIT"/>
    <property type="match status" value="1"/>
</dbReference>
<dbReference type="Gene3D" id="3.40.50.300">
    <property type="entry name" value="P-loop containing nucleotide triphosphate hydrolases"/>
    <property type="match status" value="1"/>
</dbReference>
<dbReference type="GO" id="GO:0009360">
    <property type="term" value="C:DNA polymerase III complex"/>
    <property type="evidence" value="ECO:0007669"/>
    <property type="project" value="TreeGrafter"/>
</dbReference>
<feature type="region of interest" description="Disordered" evidence="1">
    <location>
        <begin position="87"/>
        <end position="112"/>
    </location>
</feature>
<dbReference type="EC" id="2.7.7.7" evidence="2"/>
<name>A0A7Z7HRR6_9PROT</name>
<dbReference type="InterPro" id="IPR027417">
    <property type="entry name" value="P-loop_NTPase"/>
</dbReference>
<keyword evidence="2" id="KW-0808">Transferase</keyword>
<dbReference type="PANTHER" id="PTHR11669:SF8">
    <property type="entry name" value="DNA POLYMERASE III SUBUNIT DELTA"/>
    <property type="match status" value="1"/>
</dbReference>
<accession>A0A7Z7HRR6</accession>
<keyword evidence="2" id="KW-0548">Nucleotidyltransferase</keyword>
<dbReference type="InterPro" id="IPR004622">
    <property type="entry name" value="DNA_pol_HolB"/>
</dbReference>
<reference evidence="2" key="1">
    <citation type="submission" date="2017-03" db="EMBL/GenBank/DDBJ databases">
        <authorList>
            <consortium name="AG Boll"/>
        </authorList>
    </citation>
    <scope>NUCLEOTIDE SEQUENCE [LARGE SCALE GENOMIC DNA]</scope>
    <source>
        <strain evidence="2">Chol</strain>
    </source>
</reference>
<sequence length="365" mass="39700">MNIFPWQTKLWEQLMSAPDKLPHALLLAGPAGLGKQAFAMAMAARLLCEAPLAQGEAGALACGCCSSCNWLATGNHPDFRLVQPEAAEEAGMDEGEQEASAASGAKKAKPKTARVASGPIRIDQIRGLADFVFIGSHRHGRRVVILNPAEAMNPAAANALLKILEEPPASICFILVSDSWRKLLPTIRSRCRIVVFGRPTPALAASWLQAEGVEDVGSLLQLTGGAPLLARDWAQQAVLTNYRKALEPLLLTQDGPVDPVSMAAKWGELLKADSTFDLPQLVDIVQKWVMDLTQVALAGSLRYHLEPAWRDRLEALTKRSNATALLGCDRDLRRIRAVARHPLNTQLFLEDMAARYLRSLSVKNN</sequence>
<keyword evidence="2" id="KW-0239">DNA-directed DNA polymerase</keyword>
<keyword evidence="3" id="KW-1185">Reference proteome</keyword>
<dbReference type="SUPFAM" id="SSF52540">
    <property type="entry name" value="P-loop containing nucleoside triphosphate hydrolases"/>
    <property type="match status" value="1"/>
</dbReference>
<dbReference type="NCBIfam" id="TIGR00678">
    <property type="entry name" value="holB"/>
    <property type="match status" value="1"/>
</dbReference>
<protein>
    <submittedName>
        <fullName evidence="2">DNA-directed DNA polymerase III, delta subunit</fullName>
        <ecNumber evidence="2">2.7.7.7</ecNumber>
    </submittedName>
</protein>
<dbReference type="EMBL" id="LT837803">
    <property type="protein sequence ID" value="SMB28041.1"/>
    <property type="molecule type" value="Genomic_DNA"/>
</dbReference>
<dbReference type="Pfam" id="PF13177">
    <property type="entry name" value="DNA_pol3_delta2"/>
    <property type="match status" value="1"/>
</dbReference>
<dbReference type="GO" id="GO:0003887">
    <property type="term" value="F:DNA-directed DNA polymerase activity"/>
    <property type="evidence" value="ECO:0007669"/>
    <property type="project" value="UniProtKB-KW"/>
</dbReference>
<feature type="compositionally biased region" description="Acidic residues" evidence="1">
    <location>
        <begin position="87"/>
        <end position="97"/>
    </location>
</feature>
<evidence type="ECO:0000313" key="3">
    <source>
        <dbReference type="Proteomes" id="UP000242886"/>
    </source>
</evidence>
<dbReference type="GO" id="GO:0006261">
    <property type="term" value="P:DNA-templated DNA replication"/>
    <property type="evidence" value="ECO:0007669"/>
    <property type="project" value="TreeGrafter"/>
</dbReference>
<evidence type="ECO:0000256" key="1">
    <source>
        <dbReference type="SAM" id="MobiDB-lite"/>
    </source>
</evidence>
<evidence type="ECO:0000313" key="2">
    <source>
        <dbReference type="EMBL" id="SMB28041.1"/>
    </source>
</evidence>
<organism evidence="2 3">
    <name type="scientific">Sterolibacterium denitrificans</name>
    <dbReference type="NCBI Taxonomy" id="157592"/>
    <lineage>
        <taxon>Bacteria</taxon>
        <taxon>Pseudomonadati</taxon>
        <taxon>Pseudomonadota</taxon>
        <taxon>Betaproteobacteria</taxon>
        <taxon>Nitrosomonadales</taxon>
        <taxon>Sterolibacteriaceae</taxon>
        <taxon>Sterolibacterium</taxon>
    </lineage>
</organism>
<gene>
    <name evidence="2" type="primary">holB</name>
    <name evidence="2" type="ORF">SDENCHOL_20543</name>
</gene>
<dbReference type="InterPro" id="IPR050238">
    <property type="entry name" value="DNA_Rep/Repair_Clamp_Loader"/>
</dbReference>
<dbReference type="Proteomes" id="UP000242886">
    <property type="component" value="Chromosome SDENCHOL"/>
</dbReference>
<dbReference type="GO" id="GO:0008408">
    <property type="term" value="F:3'-5' exonuclease activity"/>
    <property type="evidence" value="ECO:0007669"/>
    <property type="project" value="InterPro"/>
</dbReference>
<dbReference type="AlphaFoldDB" id="A0A7Z7HRR6"/>